<dbReference type="AlphaFoldDB" id="A0A0D0E007"/>
<keyword evidence="3" id="KW-1185">Reference proteome</keyword>
<proteinExistence type="predicted"/>
<feature type="region of interest" description="Disordered" evidence="1">
    <location>
        <begin position="1"/>
        <end position="22"/>
    </location>
</feature>
<evidence type="ECO:0000256" key="1">
    <source>
        <dbReference type="SAM" id="MobiDB-lite"/>
    </source>
</evidence>
<dbReference type="HOGENOM" id="CLU_2961483_0_0_1"/>
<sequence>MRDRPHLDLNLQRGEAARSDDPSVRMYGQLTRNSIGVGRTEEVKQGLKNPMSCPRFRAQ</sequence>
<dbReference type="EMBL" id="KN824988">
    <property type="protein sequence ID" value="KIK96416.1"/>
    <property type="molecule type" value="Genomic_DNA"/>
</dbReference>
<dbReference type="Proteomes" id="UP000054538">
    <property type="component" value="Unassembled WGS sequence"/>
</dbReference>
<evidence type="ECO:0000313" key="3">
    <source>
        <dbReference type="Proteomes" id="UP000054538"/>
    </source>
</evidence>
<reference evidence="2 3" key="1">
    <citation type="submission" date="2014-04" db="EMBL/GenBank/DDBJ databases">
        <authorList>
            <consortium name="DOE Joint Genome Institute"/>
            <person name="Kuo A."/>
            <person name="Kohler A."/>
            <person name="Jargeat P."/>
            <person name="Nagy L.G."/>
            <person name="Floudas D."/>
            <person name="Copeland A."/>
            <person name="Barry K.W."/>
            <person name="Cichocki N."/>
            <person name="Veneault-Fourrey C."/>
            <person name="LaButti K."/>
            <person name="Lindquist E.A."/>
            <person name="Lipzen A."/>
            <person name="Lundell T."/>
            <person name="Morin E."/>
            <person name="Murat C."/>
            <person name="Sun H."/>
            <person name="Tunlid A."/>
            <person name="Henrissat B."/>
            <person name="Grigoriev I.V."/>
            <person name="Hibbett D.S."/>
            <person name="Martin F."/>
            <person name="Nordberg H.P."/>
            <person name="Cantor M.N."/>
            <person name="Hua S.X."/>
        </authorList>
    </citation>
    <scope>NUCLEOTIDE SEQUENCE [LARGE SCALE GENOMIC DNA]</scope>
    <source>
        <strain evidence="2 3">Ve08.2h10</strain>
    </source>
</reference>
<evidence type="ECO:0000313" key="2">
    <source>
        <dbReference type="EMBL" id="KIK96416.1"/>
    </source>
</evidence>
<name>A0A0D0E007_9AGAM</name>
<dbReference type="InParanoid" id="A0A0D0E007"/>
<organism evidence="2 3">
    <name type="scientific">Paxillus rubicundulus Ve08.2h10</name>
    <dbReference type="NCBI Taxonomy" id="930991"/>
    <lineage>
        <taxon>Eukaryota</taxon>
        <taxon>Fungi</taxon>
        <taxon>Dikarya</taxon>
        <taxon>Basidiomycota</taxon>
        <taxon>Agaricomycotina</taxon>
        <taxon>Agaricomycetes</taxon>
        <taxon>Agaricomycetidae</taxon>
        <taxon>Boletales</taxon>
        <taxon>Paxilineae</taxon>
        <taxon>Paxillaceae</taxon>
        <taxon>Paxillus</taxon>
    </lineage>
</organism>
<protein>
    <submittedName>
        <fullName evidence="2">Uncharacterized protein</fullName>
    </submittedName>
</protein>
<accession>A0A0D0E007</accession>
<gene>
    <name evidence="2" type="ORF">PAXRUDRAFT_825986</name>
</gene>
<reference evidence="3" key="2">
    <citation type="submission" date="2015-01" db="EMBL/GenBank/DDBJ databases">
        <title>Evolutionary Origins and Diversification of the Mycorrhizal Mutualists.</title>
        <authorList>
            <consortium name="DOE Joint Genome Institute"/>
            <consortium name="Mycorrhizal Genomics Consortium"/>
            <person name="Kohler A."/>
            <person name="Kuo A."/>
            <person name="Nagy L.G."/>
            <person name="Floudas D."/>
            <person name="Copeland A."/>
            <person name="Barry K.W."/>
            <person name="Cichocki N."/>
            <person name="Veneault-Fourrey C."/>
            <person name="LaButti K."/>
            <person name="Lindquist E.A."/>
            <person name="Lipzen A."/>
            <person name="Lundell T."/>
            <person name="Morin E."/>
            <person name="Murat C."/>
            <person name="Riley R."/>
            <person name="Ohm R."/>
            <person name="Sun H."/>
            <person name="Tunlid A."/>
            <person name="Henrissat B."/>
            <person name="Grigoriev I.V."/>
            <person name="Hibbett D.S."/>
            <person name="Martin F."/>
        </authorList>
    </citation>
    <scope>NUCLEOTIDE SEQUENCE [LARGE SCALE GENOMIC DNA]</scope>
    <source>
        <strain evidence="3">Ve08.2h10</strain>
    </source>
</reference>